<feature type="transmembrane region" description="Helical" evidence="6">
    <location>
        <begin position="33"/>
        <end position="48"/>
    </location>
</feature>
<organism evidence="7 8">
    <name type="scientific">Spirosoma pollinicola</name>
    <dbReference type="NCBI Taxonomy" id="2057025"/>
    <lineage>
        <taxon>Bacteria</taxon>
        <taxon>Pseudomonadati</taxon>
        <taxon>Bacteroidota</taxon>
        <taxon>Cytophagia</taxon>
        <taxon>Cytophagales</taxon>
        <taxon>Cytophagaceae</taxon>
        <taxon>Spirosoma</taxon>
    </lineage>
</organism>
<keyword evidence="3 6" id="KW-0812">Transmembrane</keyword>
<feature type="transmembrane region" description="Helical" evidence="6">
    <location>
        <begin position="150"/>
        <end position="167"/>
    </location>
</feature>
<evidence type="ECO:0000256" key="2">
    <source>
        <dbReference type="ARBA" id="ARBA00007375"/>
    </source>
</evidence>
<reference evidence="7 8" key="1">
    <citation type="submission" date="2017-11" db="EMBL/GenBank/DDBJ databases">
        <title>Taxonomic description and genome sequences of Spirosoma HA7 sp. nov., isolated from pollen microhabitat of Corylus avellana.</title>
        <authorList>
            <person name="Ambika Manirajan B."/>
            <person name="Suarez C."/>
            <person name="Ratering S."/>
            <person name="Geissler-Plaum R."/>
            <person name="Cardinale M."/>
            <person name="Sylvia S."/>
        </authorList>
    </citation>
    <scope>NUCLEOTIDE SEQUENCE [LARGE SCALE GENOMIC DNA]</scope>
    <source>
        <strain evidence="7 8">HA7</strain>
    </source>
</reference>
<accession>A0A2K8YY06</accession>
<comment type="similarity">
    <text evidence="2">Belongs to the TMEM86 family.</text>
</comment>
<dbReference type="Pfam" id="PF07947">
    <property type="entry name" value="YhhN"/>
    <property type="match status" value="1"/>
</dbReference>
<keyword evidence="8" id="KW-1185">Reference proteome</keyword>
<dbReference type="GO" id="GO:0016020">
    <property type="term" value="C:membrane"/>
    <property type="evidence" value="ECO:0007669"/>
    <property type="project" value="UniProtKB-SubCell"/>
</dbReference>
<dbReference type="InterPro" id="IPR012506">
    <property type="entry name" value="TMEM86B-like"/>
</dbReference>
<protein>
    <submittedName>
        <fullName evidence="7">Lysoplasmalogenase</fullName>
    </submittedName>
</protein>
<dbReference type="EMBL" id="CP025096">
    <property type="protein sequence ID" value="AUD02479.1"/>
    <property type="molecule type" value="Genomic_DNA"/>
</dbReference>
<evidence type="ECO:0000313" key="7">
    <source>
        <dbReference type="EMBL" id="AUD02479.1"/>
    </source>
</evidence>
<evidence type="ECO:0000256" key="6">
    <source>
        <dbReference type="SAM" id="Phobius"/>
    </source>
</evidence>
<feature type="transmembrane region" description="Helical" evidence="6">
    <location>
        <begin position="60"/>
        <end position="79"/>
    </location>
</feature>
<dbReference type="OrthoDB" id="5651790at2"/>
<feature type="transmembrane region" description="Helical" evidence="6">
    <location>
        <begin position="85"/>
        <end position="107"/>
    </location>
</feature>
<dbReference type="GO" id="GO:0016787">
    <property type="term" value="F:hydrolase activity"/>
    <property type="evidence" value="ECO:0007669"/>
    <property type="project" value="TreeGrafter"/>
</dbReference>
<dbReference type="KEGG" id="spir:CWM47_11970"/>
<dbReference type="Proteomes" id="UP000232883">
    <property type="component" value="Chromosome"/>
</dbReference>
<dbReference type="PANTHER" id="PTHR31885">
    <property type="entry name" value="GH04784P"/>
    <property type="match status" value="1"/>
</dbReference>
<feature type="transmembrane region" description="Helical" evidence="6">
    <location>
        <begin position="179"/>
        <end position="201"/>
    </location>
</feature>
<gene>
    <name evidence="7" type="ORF">CWM47_11970</name>
</gene>
<dbReference type="AlphaFoldDB" id="A0A2K8YY06"/>
<evidence type="ECO:0000313" key="8">
    <source>
        <dbReference type="Proteomes" id="UP000232883"/>
    </source>
</evidence>
<evidence type="ECO:0000256" key="4">
    <source>
        <dbReference type="ARBA" id="ARBA00022989"/>
    </source>
</evidence>
<name>A0A2K8YY06_9BACT</name>
<dbReference type="PANTHER" id="PTHR31885:SF6">
    <property type="entry name" value="GH04784P"/>
    <property type="match status" value="1"/>
</dbReference>
<proteinExistence type="inferred from homology"/>
<evidence type="ECO:0000256" key="1">
    <source>
        <dbReference type="ARBA" id="ARBA00004141"/>
    </source>
</evidence>
<feature type="transmembrane region" description="Helical" evidence="6">
    <location>
        <begin position="213"/>
        <end position="231"/>
    </location>
</feature>
<evidence type="ECO:0000256" key="5">
    <source>
        <dbReference type="ARBA" id="ARBA00023136"/>
    </source>
</evidence>
<keyword evidence="4 6" id="KW-1133">Transmembrane helix</keyword>
<sequence length="237" mass="27042">MSTTPTRSFTIIFALITLLEMIGDTLHIRWLHYGSKPLIMALLFLYVWQHYRLAGSPHIIRWLMIGMVFALLGDVFLMIREVDLFALGLGSFLIMQLCYCRAFWLLIYRAKQPLRVQTLWKTSVPFLIYDLAFLILLYPVFVNNPSLTPLWWPVVIYVFCLSTMGLLATQVDRFQLHDLLNRGSLVVGALLFILSDSAIAIDKFLHPIPGATWVVMTTYAAAQYLIVVGLVQQTSPA</sequence>
<feature type="transmembrane region" description="Helical" evidence="6">
    <location>
        <begin position="119"/>
        <end position="138"/>
    </location>
</feature>
<dbReference type="RefSeq" id="WP_100988196.1">
    <property type="nucleotide sequence ID" value="NZ_CP025096.1"/>
</dbReference>
<comment type="subcellular location">
    <subcellularLocation>
        <location evidence="1">Membrane</location>
        <topology evidence="1">Multi-pass membrane protein</topology>
    </subcellularLocation>
</comment>
<keyword evidence="5 6" id="KW-0472">Membrane</keyword>
<evidence type="ECO:0000256" key="3">
    <source>
        <dbReference type="ARBA" id="ARBA00022692"/>
    </source>
</evidence>